<dbReference type="AlphaFoldDB" id="G8TWD0"/>
<dbReference type="InterPro" id="IPR036412">
    <property type="entry name" value="HAD-like_sf"/>
</dbReference>
<dbReference type="Pfam" id="PF08282">
    <property type="entry name" value="Hydrolase_3"/>
    <property type="match status" value="2"/>
</dbReference>
<dbReference type="InterPro" id="IPR023214">
    <property type="entry name" value="HAD_sf"/>
</dbReference>
<dbReference type="STRING" id="679936.Sulac_0201"/>
<sequence length="283" mass="31366">MIRLVSCDLDGTLLDSRAHIRPRSGDVLRALGAQGIIVALATGRSWRTAYRVQKRLGLSGPIIAHNGAYGFFSDTGREWHRRGIPLSRAQEFVRWADRQRVMIRCYLGFRQPVVYNRFDLAHQLVWMKPEDRLVPHLAEQLAVEPLEIFVSGLREVDALVHDFGLSGSDYELTIFPHPGYREVNICAPGVDKKEGLESLCQLLQISPNDVLALGDGLNDVEMLRWAGVSVAIGDGARAAHQVADYITPPGHPDPVHDGIFWAWAKGFLPTLDVAQAFLGQASS</sequence>
<dbReference type="GO" id="GO:0005829">
    <property type="term" value="C:cytosol"/>
    <property type="evidence" value="ECO:0007669"/>
    <property type="project" value="TreeGrafter"/>
</dbReference>
<reference evidence="1 2" key="2">
    <citation type="journal article" date="2012" name="Stand. Genomic Sci.">
        <title>Complete genome sequence of the moderately thermophilic mineral-sulfide-oxidizing firmicute Sulfobacillus acidophilus type strain (NAL(T)).</title>
        <authorList>
            <person name="Anderson I."/>
            <person name="Chertkov O."/>
            <person name="Chen A."/>
            <person name="Saunders E."/>
            <person name="Lapidus A."/>
            <person name="Nolan M."/>
            <person name="Lucas S."/>
            <person name="Hammon N."/>
            <person name="Deshpande S."/>
            <person name="Cheng J.F."/>
            <person name="Han C."/>
            <person name="Tapia R."/>
            <person name="Goodwin L.A."/>
            <person name="Pitluck S."/>
            <person name="Liolios K."/>
            <person name="Pagani I."/>
            <person name="Ivanova N."/>
            <person name="Mikhailova N."/>
            <person name="Pati A."/>
            <person name="Palaniappan K."/>
            <person name="Land M."/>
            <person name="Pan C."/>
            <person name="Rohde M."/>
            <person name="Pukall R."/>
            <person name="Goker M."/>
            <person name="Detter J.C."/>
            <person name="Woyke T."/>
            <person name="Bristow J."/>
            <person name="Eisen J.A."/>
            <person name="Markowitz V."/>
            <person name="Hugenholtz P."/>
            <person name="Kyrpides N.C."/>
            <person name="Klenk H.P."/>
            <person name="Mavromatis K."/>
        </authorList>
    </citation>
    <scope>NUCLEOTIDE SEQUENCE [LARGE SCALE GENOMIC DNA]</scope>
    <source>
        <strain evidence="2">ATCC 700253 / DSM 10332 / NAL</strain>
    </source>
</reference>
<dbReference type="PANTHER" id="PTHR10000">
    <property type="entry name" value="PHOSPHOSERINE PHOSPHATASE"/>
    <property type="match status" value="1"/>
</dbReference>
<dbReference type="KEGG" id="sap:Sulac_0201"/>
<evidence type="ECO:0000313" key="2">
    <source>
        <dbReference type="Proteomes" id="UP000005439"/>
    </source>
</evidence>
<dbReference type="HOGENOM" id="CLU_044146_0_2_9"/>
<organism evidence="1 2">
    <name type="scientific">Sulfobacillus acidophilus (strain ATCC 700253 / DSM 10332 / NAL)</name>
    <dbReference type="NCBI Taxonomy" id="679936"/>
    <lineage>
        <taxon>Bacteria</taxon>
        <taxon>Bacillati</taxon>
        <taxon>Bacillota</taxon>
        <taxon>Clostridia</taxon>
        <taxon>Eubacteriales</taxon>
        <taxon>Clostridiales Family XVII. Incertae Sedis</taxon>
        <taxon>Sulfobacillus</taxon>
    </lineage>
</organism>
<proteinExistence type="predicted"/>
<dbReference type="EMBL" id="CP003179">
    <property type="protein sequence ID" value="AEW03773.1"/>
    <property type="molecule type" value="Genomic_DNA"/>
</dbReference>
<dbReference type="GO" id="GO:0000287">
    <property type="term" value="F:magnesium ion binding"/>
    <property type="evidence" value="ECO:0007669"/>
    <property type="project" value="TreeGrafter"/>
</dbReference>
<dbReference type="PATRIC" id="fig|679936.5.peg.205"/>
<keyword evidence="2" id="KW-1185">Reference proteome</keyword>
<dbReference type="InterPro" id="IPR006379">
    <property type="entry name" value="HAD-SF_hydro_IIB"/>
</dbReference>
<dbReference type="PANTHER" id="PTHR10000:SF8">
    <property type="entry name" value="HAD SUPERFAMILY HYDROLASE-LIKE, TYPE 3"/>
    <property type="match status" value="1"/>
</dbReference>
<name>G8TWD0_SULAD</name>
<keyword evidence="1" id="KW-0378">Hydrolase</keyword>
<protein>
    <submittedName>
        <fullName evidence="1">HAD-superfamily hydrolase, subfamily IIB</fullName>
    </submittedName>
</protein>
<dbReference type="GO" id="GO:0016791">
    <property type="term" value="F:phosphatase activity"/>
    <property type="evidence" value="ECO:0007669"/>
    <property type="project" value="TreeGrafter"/>
</dbReference>
<gene>
    <name evidence="1" type="ordered locus">Sulac_0201</name>
</gene>
<dbReference type="Gene3D" id="3.30.1240.10">
    <property type="match status" value="1"/>
</dbReference>
<reference evidence="2" key="1">
    <citation type="submission" date="2011-12" db="EMBL/GenBank/DDBJ databases">
        <title>The complete genome of chromosome of Sulfobacillus acidophilus DSM 10332.</title>
        <authorList>
            <person name="Lucas S."/>
            <person name="Han J."/>
            <person name="Lapidus A."/>
            <person name="Bruce D."/>
            <person name="Goodwin L."/>
            <person name="Pitluck S."/>
            <person name="Peters L."/>
            <person name="Kyrpides N."/>
            <person name="Mavromatis K."/>
            <person name="Ivanova N."/>
            <person name="Mikhailova N."/>
            <person name="Chertkov O."/>
            <person name="Saunders E."/>
            <person name="Detter J.C."/>
            <person name="Tapia R."/>
            <person name="Han C."/>
            <person name="Land M."/>
            <person name="Hauser L."/>
            <person name="Markowitz V."/>
            <person name="Cheng J.-F."/>
            <person name="Hugenholtz P."/>
            <person name="Woyke T."/>
            <person name="Wu D."/>
            <person name="Pukall R."/>
            <person name="Gehrich-Schroeter G."/>
            <person name="Schneider S."/>
            <person name="Klenk H.-P."/>
            <person name="Eisen J.A."/>
        </authorList>
    </citation>
    <scope>NUCLEOTIDE SEQUENCE [LARGE SCALE GENOMIC DNA]</scope>
    <source>
        <strain evidence="2">ATCC 700253 / DSM 10332 / NAL</strain>
    </source>
</reference>
<evidence type="ECO:0000313" key="1">
    <source>
        <dbReference type="EMBL" id="AEW03773.1"/>
    </source>
</evidence>
<dbReference type="SUPFAM" id="SSF56784">
    <property type="entry name" value="HAD-like"/>
    <property type="match status" value="1"/>
</dbReference>
<dbReference type="NCBIfam" id="TIGR01484">
    <property type="entry name" value="HAD-SF-IIB"/>
    <property type="match status" value="1"/>
</dbReference>
<dbReference type="Proteomes" id="UP000005439">
    <property type="component" value="Chromosome"/>
</dbReference>
<accession>G8TWD0</accession>
<dbReference type="Gene3D" id="3.40.50.1000">
    <property type="entry name" value="HAD superfamily/HAD-like"/>
    <property type="match status" value="1"/>
</dbReference>